<keyword evidence="1" id="KW-0732">Signal</keyword>
<dbReference type="RefSeq" id="WP_006040322.1">
    <property type="nucleotide sequence ID" value="NZ_AEDD01000013.1"/>
</dbReference>
<keyword evidence="3" id="KW-1185">Reference proteome</keyword>
<protein>
    <recommendedName>
        <fullName evidence="4">DUF5067 domain-containing protein</fullName>
    </recommendedName>
</protein>
<dbReference type="OrthoDB" id="9856151at2"/>
<feature type="chain" id="PRO_5003136522" description="DUF5067 domain-containing protein" evidence="1">
    <location>
        <begin position="30"/>
        <end position="184"/>
    </location>
</feature>
<reference evidence="2 3" key="1">
    <citation type="submission" date="2010-07" db="EMBL/GenBank/DDBJ databases">
        <title>The draft genome of Paenibacillus curdlanolyticus YK9.</title>
        <authorList>
            <consortium name="US DOE Joint Genome Institute (JGI-PGF)"/>
            <person name="Lucas S."/>
            <person name="Copeland A."/>
            <person name="Lapidus A."/>
            <person name="Cheng J.-F."/>
            <person name="Bruce D."/>
            <person name="Goodwin L."/>
            <person name="Pitluck S."/>
            <person name="Land M.L."/>
            <person name="Hauser L."/>
            <person name="Chang Y.-J."/>
            <person name="Jeffries C."/>
            <person name="Anderson I.J."/>
            <person name="Johnson E."/>
            <person name="Loganathan U."/>
            <person name="Mulhopadhyay B."/>
            <person name="Kyrpides N."/>
            <person name="Woyke T.J."/>
        </authorList>
    </citation>
    <scope>NUCLEOTIDE SEQUENCE [LARGE SCALE GENOMIC DNA]</scope>
    <source>
        <strain evidence="2 3">YK9</strain>
    </source>
</reference>
<feature type="signal peptide" evidence="1">
    <location>
        <begin position="1"/>
        <end position="29"/>
    </location>
</feature>
<sequence length="184" mass="20922">MNILSRKKEIVIIMLSFMLFIASFSIAHATDPFNDTTYKTNTQALYVYNCSDPNSATCGDHYADHFELKIYWNKISSSNSADIKHASATYTYFNQNGDEWTLQRLEIMKSGSDLSVANQVYNSYAYQYLKQTAGSSSYYETFNPNVTVPLGNNYIVGTFDIQLYTSGGSPSSHYYPRRNLKNFS</sequence>
<evidence type="ECO:0000256" key="1">
    <source>
        <dbReference type="SAM" id="SignalP"/>
    </source>
</evidence>
<evidence type="ECO:0000313" key="3">
    <source>
        <dbReference type="Proteomes" id="UP000005387"/>
    </source>
</evidence>
<dbReference type="STRING" id="717606.PaecuDRAFT_4339"/>
<name>E0IF98_9BACL</name>
<dbReference type="EMBL" id="AEDD01000013">
    <property type="protein sequence ID" value="EFM08874.1"/>
    <property type="molecule type" value="Genomic_DNA"/>
</dbReference>
<gene>
    <name evidence="2" type="ORF">PaecuDRAFT_4339</name>
</gene>
<dbReference type="AlphaFoldDB" id="E0IF98"/>
<evidence type="ECO:0008006" key="4">
    <source>
        <dbReference type="Google" id="ProtNLM"/>
    </source>
</evidence>
<accession>E0IF98</accession>
<proteinExistence type="predicted"/>
<evidence type="ECO:0000313" key="2">
    <source>
        <dbReference type="EMBL" id="EFM08874.1"/>
    </source>
</evidence>
<dbReference type="Proteomes" id="UP000005387">
    <property type="component" value="Unassembled WGS sequence"/>
</dbReference>
<organism evidence="2 3">
    <name type="scientific">Paenibacillus curdlanolyticus YK9</name>
    <dbReference type="NCBI Taxonomy" id="717606"/>
    <lineage>
        <taxon>Bacteria</taxon>
        <taxon>Bacillati</taxon>
        <taxon>Bacillota</taxon>
        <taxon>Bacilli</taxon>
        <taxon>Bacillales</taxon>
        <taxon>Paenibacillaceae</taxon>
        <taxon>Paenibacillus</taxon>
    </lineage>
</organism>